<comment type="subcellular location">
    <subcellularLocation>
        <location evidence="11">Cell inner membrane</location>
    </subcellularLocation>
    <subcellularLocation>
        <location evidence="1">Cell membrane</location>
        <topology evidence="1">Multi-pass membrane protein</topology>
    </subcellularLocation>
</comment>
<keyword evidence="7 11" id="KW-0016">Alginate biosynthesis</keyword>
<dbReference type="InterPro" id="IPR028362">
    <property type="entry name" value="AlgI"/>
</dbReference>
<accession>H8GPZ6</accession>
<keyword evidence="11" id="KW-0997">Cell inner membrane</keyword>
<dbReference type="AlphaFoldDB" id="H8GPZ6"/>
<feature type="transmembrane region" description="Helical" evidence="12">
    <location>
        <begin position="147"/>
        <end position="167"/>
    </location>
</feature>
<evidence type="ECO:0000313" key="14">
    <source>
        <dbReference type="Proteomes" id="UP000005090"/>
    </source>
</evidence>
<dbReference type="EMBL" id="CM001475">
    <property type="protein sequence ID" value="EIC29775.1"/>
    <property type="molecule type" value="Genomic_DNA"/>
</dbReference>
<name>H8GPZ6_METAL</name>
<feature type="transmembrane region" description="Helical" evidence="12">
    <location>
        <begin position="52"/>
        <end position="69"/>
    </location>
</feature>
<dbReference type="GO" id="GO:0016746">
    <property type="term" value="F:acyltransferase activity"/>
    <property type="evidence" value="ECO:0007669"/>
    <property type="project" value="UniProtKB-KW"/>
</dbReference>
<evidence type="ECO:0000256" key="5">
    <source>
        <dbReference type="ARBA" id="ARBA00022679"/>
    </source>
</evidence>
<evidence type="ECO:0000256" key="4">
    <source>
        <dbReference type="ARBA" id="ARBA00022475"/>
    </source>
</evidence>
<dbReference type="STRING" id="686340.Metal_2012"/>
<feature type="transmembrane region" description="Helical" evidence="12">
    <location>
        <begin position="117"/>
        <end position="135"/>
    </location>
</feature>
<sequence>MLFNSYSFIFAYLPIVFFGYFGLGRRSPRLAAAWLALASIFFYGWWDFRFTGLLLGSIAVNYGAGYAMAKQTVLRPKCLLILAIAFNLSLLGYFKYFNFFIDNLNRLTGAGLENAPILLPLGISFFTFTQIAFLVDSYQGKAREYDFVHYTLFVTYFPHLIAGPVLHHKEMMPQFGERASCRINADHVAVGLSIFILGLAKKILLADSLAGYATPIFDAVHQGGEPMLVESWIAALSYTFQLYFDFSAYSDMAIGLSMMFNIRLPVNFDSPYKAKSIIEFWRRWHMTLSRFLRDYLYIPLGGNRKGNLRRHANLLATMLLGGLWHGAGWPFVIWGGLHGGYLIINHAWIGLKQRMGWGNGGRLAQFLAGLLTFFAVVAGWVFFRAETLNDALDILRGMAGMNGCAFSRKLANSGIAAWLKPLGVRFIGTLPMTELDSGKAFKILLSSLLIAFYFPNLQQIFARYRPALTEVSANGQGWLQRLCQWSPATLKAWLLGLTFAYTLLNFTQISEFLYFRF</sequence>
<feature type="transmembrane region" description="Helical" evidence="12">
    <location>
        <begin position="440"/>
        <end position="457"/>
    </location>
</feature>
<evidence type="ECO:0000256" key="2">
    <source>
        <dbReference type="ARBA" id="ARBA00005182"/>
    </source>
</evidence>
<dbReference type="GO" id="GO:0005886">
    <property type="term" value="C:plasma membrane"/>
    <property type="evidence" value="ECO:0007669"/>
    <property type="project" value="UniProtKB-SubCell"/>
</dbReference>
<keyword evidence="8 12" id="KW-1133">Transmembrane helix</keyword>
<keyword evidence="4 11" id="KW-1003">Cell membrane</keyword>
<dbReference type="UniPathway" id="UPA00286"/>
<evidence type="ECO:0000256" key="12">
    <source>
        <dbReference type="SAM" id="Phobius"/>
    </source>
</evidence>
<dbReference type="PIRSF" id="PIRSF016636">
    <property type="entry name" value="AlgI_DltB"/>
    <property type="match status" value="1"/>
</dbReference>
<comment type="similarity">
    <text evidence="3 11">Belongs to the membrane-bound acyltransferase family.</text>
</comment>
<keyword evidence="6 11" id="KW-0812">Transmembrane</keyword>
<evidence type="ECO:0000256" key="7">
    <source>
        <dbReference type="ARBA" id="ARBA00022841"/>
    </source>
</evidence>
<keyword evidence="9 11" id="KW-0472">Membrane</keyword>
<dbReference type="Proteomes" id="UP000005090">
    <property type="component" value="Chromosome"/>
</dbReference>
<feature type="transmembrane region" description="Helical" evidence="12">
    <location>
        <begin position="363"/>
        <end position="383"/>
    </location>
</feature>
<dbReference type="PANTHER" id="PTHR13285">
    <property type="entry name" value="ACYLTRANSFERASE"/>
    <property type="match status" value="1"/>
</dbReference>
<evidence type="ECO:0000256" key="3">
    <source>
        <dbReference type="ARBA" id="ARBA00010323"/>
    </source>
</evidence>
<proteinExistence type="inferred from homology"/>
<gene>
    <name evidence="13" type="ORF">Metal_2012</name>
</gene>
<dbReference type="RefSeq" id="WP_005371913.1">
    <property type="nucleotide sequence ID" value="NZ_CM001475.1"/>
</dbReference>
<dbReference type="PANTHER" id="PTHR13285:SF23">
    <property type="entry name" value="TEICHOIC ACID D-ALANYLTRANSFERASE"/>
    <property type="match status" value="1"/>
</dbReference>
<feature type="transmembrane region" description="Helical" evidence="12">
    <location>
        <begin position="6"/>
        <end position="23"/>
    </location>
</feature>
<evidence type="ECO:0000256" key="8">
    <source>
        <dbReference type="ARBA" id="ARBA00022989"/>
    </source>
</evidence>
<dbReference type="Pfam" id="PF03062">
    <property type="entry name" value="MBOAT"/>
    <property type="match status" value="1"/>
</dbReference>
<dbReference type="HOGENOM" id="CLU_025255_1_1_6"/>
<dbReference type="eggNOG" id="COG1696">
    <property type="taxonomic scope" value="Bacteria"/>
</dbReference>
<protein>
    <recommendedName>
        <fullName evidence="11">Probable alginate O-acetylase</fullName>
        <ecNumber evidence="11">2.3.1.-</ecNumber>
    </recommendedName>
</protein>
<dbReference type="EC" id="2.3.1.-" evidence="11"/>
<feature type="transmembrane region" description="Helical" evidence="12">
    <location>
        <begin position="333"/>
        <end position="351"/>
    </location>
</feature>
<evidence type="ECO:0000313" key="13">
    <source>
        <dbReference type="EMBL" id="EIC29775.1"/>
    </source>
</evidence>
<reference evidence="13 14" key="1">
    <citation type="journal article" date="2013" name="Genome Announc.">
        <title>Genome Sequence of the Obligate Gammaproteobacterial Methanotroph Methylomicrobium album Strain BG8.</title>
        <authorList>
            <person name="Kits K.D."/>
            <person name="Kalyuzhnaya M.G."/>
            <person name="Klotz M.G."/>
            <person name="Jetten M.S."/>
            <person name="Op den Camp H.J."/>
            <person name="Vuilleumier S."/>
            <person name="Bringel F."/>
            <person name="Dispirito A.A."/>
            <person name="Murrell J.C."/>
            <person name="Bruce D."/>
            <person name="Cheng J.F."/>
            <person name="Copeland A."/>
            <person name="Goodwin L."/>
            <person name="Hauser L."/>
            <person name="Lajus A."/>
            <person name="Land M.L."/>
            <person name="Lapidus A."/>
            <person name="Lucas S."/>
            <person name="Medigue C."/>
            <person name="Pitluck S."/>
            <person name="Woyke T."/>
            <person name="Zeytun A."/>
            <person name="Stein L.Y."/>
        </authorList>
    </citation>
    <scope>NUCLEOTIDE SEQUENCE [LARGE SCALE GENOMIC DNA]</scope>
    <source>
        <strain evidence="13 14">BG8</strain>
    </source>
</reference>
<dbReference type="PIRSF" id="PIRSF500217">
    <property type="entry name" value="AlgI"/>
    <property type="match status" value="1"/>
</dbReference>
<evidence type="ECO:0000256" key="1">
    <source>
        <dbReference type="ARBA" id="ARBA00004651"/>
    </source>
</evidence>
<dbReference type="InterPro" id="IPR004299">
    <property type="entry name" value="MBOAT_fam"/>
</dbReference>
<comment type="pathway">
    <text evidence="2 11">Glycan biosynthesis; alginate biosynthesis.</text>
</comment>
<evidence type="ECO:0000256" key="9">
    <source>
        <dbReference type="ARBA" id="ARBA00023136"/>
    </source>
</evidence>
<keyword evidence="5 11" id="KW-0808">Transferase</keyword>
<evidence type="ECO:0000256" key="11">
    <source>
        <dbReference type="PIRNR" id="PIRNR016636"/>
    </source>
</evidence>
<evidence type="ECO:0000256" key="6">
    <source>
        <dbReference type="ARBA" id="ARBA00022692"/>
    </source>
</evidence>
<dbReference type="InterPro" id="IPR051085">
    <property type="entry name" value="MB_O-acyltransferase"/>
</dbReference>
<keyword evidence="10 11" id="KW-0012">Acyltransferase</keyword>
<dbReference type="GO" id="GO:0042121">
    <property type="term" value="P:alginic acid biosynthetic process"/>
    <property type="evidence" value="ECO:0007669"/>
    <property type="project" value="UniProtKB-UniRule"/>
</dbReference>
<keyword evidence="14" id="KW-1185">Reference proteome</keyword>
<dbReference type="InterPro" id="IPR024194">
    <property type="entry name" value="Ac/AlaTfrase_AlgI/DltB"/>
</dbReference>
<organism evidence="13 14">
    <name type="scientific">Methylomicrobium album BG8</name>
    <dbReference type="NCBI Taxonomy" id="686340"/>
    <lineage>
        <taxon>Bacteria</taxon>
        <taxon>Pseudomonadati</taxon>
        <taxon>Pseudomonadota</taxon>
        <taxon>Gammaproteobacteria</taxon>
        <taxon>Methylococcales</taxon>
        <taxon>Methylococcaceae</taxon>
        <taxon>Methylomicrobium</taxon>
    </lineage>
</organism>
<evidence type="ECO:0000256" key="10">
    <source>
        <dbReference type="ARBA" id="ARBA00023315"/>
    </source>
</evidence>
<feature type="transmembrane region" description="Helical" evidence="12">
    <location>
        <begin position="78"/>
        <end position="97"/>
    </location>
</feature>